<evidence type="ECO:0000313" key="6">
    <source>
        <dbReference type="EMBL" id="GAA4091683.1"/>
    </source>
</evidence>
<protein>
    <recommendedName>
        <fullName evidence="5">ParB-like N-terminal domain-containing protein</fullName>
    </recommendedName>
</protein>
<reference evidence="7" key="1">
    <citation type="journal article" date="2019" name="Int. J. Syst. Evol. Microbiol.">
        <title>The Global Catalogue of Microorganisms (GCM) 10K type strain sequencing project: providing services to taxonomists for standard genome sequencing and annotation.</title>
        <authorList>
            <consortium name="The Broad Institute Genomics Platform"/>
            <consortium name="The Broad Institute Genome Sequencing Center for Infectious Disease"/>
            <person name="Wu L."/>
            <person name="Ma J."/>
        </authorList>
    </citation>
    <scope>NUCLEOTIDE SEQUENCE [LARGE SCALE GENOMIC DNA]</scope>
    <source>
        <strain evidence="7">JCM 17304</strain>
    </source>
</reference>
<organism evidence="6 7">
    <name type="scientific">Zhongshania borealis</name>
    <dbReference type="NCBI Taxonomy" id="889488"/>
    <lineage>
        <taxon>Bacteria</taxon>
        <taxon>Pseudomonadati</taxon>
        <taxon>Pseudomonadota</taxon>
        <taxon>Gammaproteobacteria</taxon>
        <taxon>Cellvibrionales</taxon>
        <taxon>Spongiibacteraceae</taxon>
        <taxon>Zhongshania</taxon>
    </lineage>
</organism>
<dbReference type="Gene3D" id="1.10.10.2830">
    <property type="match status" value="1"/>
</dbReference>
<dbReference type="SMART" id="SM00470">
    <property type="entry name" value="ParB"/>
    <property type="match status" value="1"/>
</dbReference>
<dbReference type="InterPro" id="IPR004437">
    <property type="entry name" value="ParB/RepB/Spo0J"/>
</dbReference>
<evidence type="ECO:0000256" key="4">
    <source>
        <dbReference type="SAM" id="MobiDB-lite"/>
    </source>
</evidence>
<evidence type="ECO:0000256" key="3">
    <source>
        <dbReference type="SAM" id="Coils"/>
    </source>
</evidence>
<evidence type="ECO:0000256" key="2">
    <source>
        <dbReference type="ARBA" id="ARBA00023125"/>
    </source>
</evidence>
<feature type="region of interest" description="Disordered" evidence="4">
    <location>
        <begin position="1"/>
        <end position="49"/>
    </location>
</feature>
<dbReference type="EMBL" id="BAABDM010000002">
    <property type="protein sequence ID" value="GAA4091683.1"/>
    <property type="molecule type" value="Genomic_DNA"/>
</dbReference>
<dbReference type="Pfam" id="PF02195">
    <property type="entry name" value="ParB_N"/>
    <property type="match status" value="1"/>
</dbReference>
<dbReference type="SUPFAM" id="SSF109709">
    <property type="entry name" value="KorB DNA-binding domain-like"/>
    <property type="match status" value="1"/>
</dbReference>
<sequence>MTTKRKKISFDGIAPLMSSEDVDKKDDENAKVGEPHIDTNRKASVATRASRGETIEGAWDKLKAQLKEEKAAREKAEAEREKAESGRGVVTIKMPVTGQLVEFKQIEVDVDLIDIPDANGRRQSLLDELSLSDILPSIRKEGQQRPGYLTVKEDGRFDSLDGSRRLASCKIAGITKYKALVGDVPVADRAKFSENENKNTALSHWEQAQIYGSMVERGDYTTWYQLGAALNINENDVKRYKALYELPELFASLFTTPTNMQKTFGQVIAQLMKKNSEKLIPAAKQLKEERAKVIKNSGSWKDAADIVSVLKSSVRARSNDTIAVKVRENKLYTVGKSKVQVKHSISTTSGSVKFEIVRKGMSEADVAAVEQLILKALNQI</sequence>
<name>A0ABP7WLN0_9GAMM</name>
<dbReference type="InterPro" id="IPR036086">
    <property type="entry name" value="ParB/Sulfiredoxin_sf"/>
</dbReference>
<keyword evidence="3" id="KW-0175">Coiled coil</keyword>
<dbReference type="PANTHER" id="PTHR38973:SF1">
    <property type="entry name" value="PLASMID PARTITION PROTEIN B"/>
    <property type="match status" value="1"/>
</dbReference>
<dbReference type="RefSeq" id="WP_344933905.1">
    <property type="nucleotide sequence ID" value="NZ_BAABDM010000002.1"/>
</dbReference>
<proteinExistence type="inferred from homology"/>
<evidence type="ECO:0000259" key="5">
    <source>
        <dbReference type="SMART" id="SM00470"/>
    </source>
</evidence>
<comment type="caution">
    <text evidence="6">The sequence shown here is derived from an EMBL/GenBank/DDBJ whole genome shotgun (WGS) entry which is preliminary data.</text>
</comment>
<dbReference type="SUPFAM" id="SSF110849">
    <property type="entry name" value="ParB/Sulfiredoxin"/>
    <property type="match status" value="1"/>
</dbReference>
<dbReference type="InterPro" id="IPR003115">
    <property type="entry name" value="ParB_N"/>
</dbReference>
<evidence type="ECO:0000256" key="1">
    <source>
        <dbReference type="ARBA" id="ARBA00006295"/>
    </source>
</evidence>
<dbReference type="NCBIfam" id="TIGR00180">
    <property type="entry name" value="parB_part"/>
    <property type="match status" value="1"/>
</dbReference>
<dbReference type="Gene3D" id="3.90.1530.10">
    <property type="entry name" value="Conserved hypothetical protein from pyrococcus furiosus pfu- 392566-001, ParB domain"/>
    <property type="match status" value="1"/>
</dbReference>
<dbReference type="Proteomes" id="UP001500392">
    <property type="component" value="Unassembled WGS sequence"/>
</dbReference>
<feature type="coiled-coil region" evidence="3">
    <location>
        <begin position="59"/>
        <end position="86"/>
    </location>
</feature>
<evidence type="ECO:0000313" key="7">
    <source>
        <dbReference type="Proteomes" id="UP001500392"/>
    </source>
</evidence>
<feature type="domain" description="ParB-like N-terminal" evidence="5">
    <location>
        <begin position="106"/>
        <end position="196"/>
    </location>
</feature>
<gene>
    <name evidence="6" type="ORF">GCM10022414_13780</name>
</gene>
<comment type="similarity">
    <text evidence="1">Belongs to the ParB family.</text>
</comment>
<keyword evidence="2" id="KW-0238">DNA-binding</keyword>
<keyword evidence="7" id="KW-1185">Reference proteome</keyword>
<dbReference type="PANTHER" id="PTHR38973">
    <property type="entry name" value="PLASMID PARTITIONING CONTROL PROTEIN-RELATED"/>
    <property type="match status" value="1"/>
</dbReference>
<feature type="compositionally biased region" description="Basic and acidic residues" evidence="4">
    <location>
        <begin position="21"/>
        <end position="41"/>
    </location>
</feature>
<accession>A0ABP7WLN0</accession>